<reference evidence="3" key="1">
    <citation type="journal article" date="2021" name="Sci. Rep.">
        <title>Diploid genomic architecture of Nitzschia inconspicua, an elite biomass production diatom.</title>
        <authorList>
            <person name="Oliver A."/>
            <person name="Podell S."/>
            <person name="Pinowska A."/>
            <person name="Traller J.C."/>
            <person name="Smith S.R."/>
            <person name="McClure R."/>
            <person name="Beliaev A."/>
            <person name="Bohutskyi P."/>
            <person name="Hill E.A."/>
            <person name="Rabines A."/>
            <person name="Zheng H."/>
            <person name="Allen L.Z."/>
            <person name="Kuo A."/>
            <person name="Grigoriev I.V."/>
            <person name="Allen A.E."/>
            <person name="Hazlebeck D."/>
            <person name="Allen E.E."/>
        </authorList>
    </citation>
    <scope>NUCLEOTIDE SEQUENCE</scope>
    <source>
        <strain evidence="3">Hildebrandi</strain>
    </source>
</reference>
<proteinExistence type="predicted"/>
<keyword evidence="1" id="KW-1133">Transmembrane helix</keyword>
<feature type="transmembrane region" description="Helical" evidence="1">
    <location>
        <begin position="207"/>
        <end position="231"/>
    </location>
</feature>
<evidence type="ECO:0000313" key="4">
    <source>
        <dbReference type="Proteomes" id="UP000693970"/>
    </source>
</evidence>
<dbReference type="EMBL" id="JAGRRH010000016">
    <property type="protein sequence ID" value="KAG7353842.1"/>
    <property type="molecule type" value="Genomic_DNA"/>
</dbReference>
<evidence type="ECO:0000259" key="2">
    <source>
        <dbReference type="PROSITE" id="PS50994"/>
    </source>
</evidence>
<accession>A0A9K3L1U4</accession>
<reference evidence="3" key="2">
    <citation type="submission" date="2021-04" db="EMBL/GenBank/DDBJ databases">
        <authorList>
            <person name="Podell S."/>
        </authorList>
    </citation>
    <scope>NUCLEOTIDE SEQUENCE</scope>
    <source>
        <strain evidence="3">Hildebrandi</strain>
    </source>
</reference>
<protein>
    <recommendedName>
        <fullName evidence="2">Integrase catalytic domain-containing protein</fullName>
    </recommendedName>
</protein>
<name>A0A9K3L1U4_9STRA</name>
<keyword evidence="1" id="KW-0812">Transmembrane</keyword>
<dbReference type="AlphaFoldDB" id="A0A9K3L1U4"/>
<dbReference type="Proteomes" id="UP000693970">
    <property type="component" value="Unassembled WGS sequence"/>
</dbReference>
<dbReference type="PROSITE" id="PS50994">
    <property type="entry name" value="INTEGRASE"/>
    <property type="match status" value="1"/>
</dbReference>
<sequence length="259" mass="28869">MKFQSLLDPKMDVKEYDGGWLINDLHYLAVPITEDDIEKMKMALEGRLEDNDVERKKDFTGLNGETCWILVTDHFTRAVFGDTRVSKASPIEWLRSFLHQYSPQCQGKYVYLDQGGELYANPAVRTLFAQFGYAIRPTGADASNQNGPVERAHLTVANALRAMLLGAGLDPRFWPMPSIISSVSLMPLLPVTKSSPLLRSFMVRKRISLASALLVAVCGSAPLVVAVLSSYRTHAKVFSLVFSRIRLRISSGMMLTLAR</sequence>
<dbReference type="InterPro" id="IPR001584">
    <property type="entry name" value="Integrase_cat-core"/>
</dbReference>
<gene>
    <name evidence="3" type="ORF">IV203_003197</name>
</gene>
<feature type="domain" description="Integrase catalytic" evidence="2">
    <location>
        <begin position="27"/>
        <end position="204"/>
    </location>
</feature>
<evidence type="ECO:0000256" key="1">
    <source>
        <dbReference type="SAM" id="Phobius"/>
    </source>
</evidence>
<organism evidence="3 4">
    <name type="scientific">Nitzschia inconspicua</name>
    <dbReference type="NCBI Taxonomy" id="303405"/>
    <lineage>
        <taxon>Eukaryota</taxon>
        <taxon>Sar</taxon>
        <taxon>Stramenopiles</taxon>
        <taxon>Ochrophyta</taxon>
        <taxon>Bacillariophyta</taxon>
        <taxon>Bacillariophyceae</taxon>
        <taxon>Bacillariophycidae</taxon>
        <taxon>Bacillariales</taxon>
        <taxon>Bacillariaceae</taxon>
        <taxon>Nitzschia</taxon>
    </lineage>
</organism>
<keyword evidence="1" id="KW-0472">Membrane</keyword>
<keyword evidence="4" id="KW-1185">Reference proteome</keyword>
<comment type="caution">
    <text evidence="3">The sequence shown here is derived from an EMBL/GenBank/DDBJ whole genome shotgun (WGS) entry which is preliminary data.</text>
</comment>
<evidence type="ECO:0000313" key="3">
    <source>
        <dbReference type="EMBL" id="KAG7353842.1"/>
    </source>
</evidence>
<dbReference type="GO" id="GO:0015074">
    <property type="term" value="P:DNA integration"/>
    <property type="evidence" value="ECO:0007669"/>
    <property type="project" value="InterPro"/>
</dbReference>